<sequence length="71" mass="7568">MRAVVRQAVRDILTAPPPPPTEPPTNPTIAALRHVVDDLAASTHVLGELMKGRGFEFSEGGSAANRRVVQP</sequence>
<keyword evidence="2" id="KW-1185">Reference proteome</keyword>
<dbReference type="Proteomes" id="UP001500893">
    <property type="component" value="Unassembled WGS sequence"/>
</dbReference>
<name>A0ABP6N3R3_9ACTN</name>
<evidence type="ECO:0000313" key="2">
    <source>
        <dbReference type="Proteomes" id="UP001500893"/>
    </source>
</evidence>
<protein>
    <submittedName>
        <fullName evidence="1">Uncharacterized protein</fullName>
    </submittedName>
</protein>
<comment type="caution">
    <text evidence="1">The sequence shown here is derived from an EMBL/GenBank/DDBJ whole genome shotgun (WGS) entry which is preliminary data.</text>
</comment>
<accession>A0ABP6N3R3</accession>
<proteinExistence type="predicted"/>
<evidence type="ECO:0000313" key="1">
    <source>
        <dbReference type="EMBL" id="GAA3134006.1"/>
    </source>
</evidence>
<dbReference type="EMBL" id="BAAAVM010000024">
    <property type="protein sequence ID" value="GAA3134006.1"/>
    <property type="molecule type" value="Genomic_DNA"/>
</dbReference>
<reference evidence="2" key="1">
    <citation type="journal article" date="2019" name="Int. J. Syst. Evol. Microbiol.">
        <title>The Global Catalogue of Microorganisms (GCM) 10K type strain sequencing project: providing services to taxonomists for standard genome sequencing and annotation.</title>
        <authorList>
            <consortium name="The Broad Institute Genomics Platform"/>
            <consortium name="The Broad Institute Genome Sequencing Center for Infectious Disease"/>
            <person name="Wu L."/>
            <person name="Ma J."/>
        </authorList>
    </citation>
    <scope>NUCLEOTIDE SEQUENCE [LARGE SCALE GENOMIC DNA]</scope>
    <source>
        <strain evidence="2">JCM 11574</strain>
    </source>
</reference>
<gene>
    <name evidence="1" type="ORF">GCM10010521_19740</name>
</gene>
<organism evidence="1 2">
    <name type="scientific">Streptomyces rameus</name>
    <dbReference type="NCBI Taxonomy" id="68261"/>
    <lineage>
        <taxon>Bacteria</taxon>
        <taxon>Bacillati</taxon>
        <taxon>Actinomycetota</taxon>
        <taxon>Actinomycetes</taxon>
        <taxon>Kitasatosporales</taxon>
        <taxon>Streptomycetaceae</taxon>
        <taxon>Streptomyces</taxon>
    </lineage>
</organism>